<dbReference type="CDD" id="cd07067">
    <property type="entry name" value="HP_PGM_like"/>
    <property type="match status" value="1"/>
</dbReference>
<dbReference type="SMART" id="SM00855">
    <property type="entry name" value="PGAM"/>
    <property type="match status" value="1"/>
</dbReference>
<feature type="site" description="Transition state stabilizer" evidence="2">
    <location>
        <position position="143"/>
    </location>
</feature>
<keyword evidence="4" id="KW-1185">Reference proteome</keyword>
<dbReference type="RefSeq" id="WP_093918179.1">
    <property type="nucleotide sequence ID" value="NZ_FONW01000001.1"/>
</dbReference>
<proteinExistence type="predicted"/>
<evidence type="ECO:0000256" key="1">
    <source>
        <dbReference type="NCBIfam" id="TIGR03162"/>
    </source>
</evidence>
<name>A0A1I2BK43_9BACT</name>
<dbReference type="InterPro" id="IPR017578">
    <property type="entry name" value="Ribazole_CobC"/>
</dbReference>
<dbReference type="InterPro" id="IPR013078">
    <property type="entry name" value="His_Pase_superF_clade-1"/>
</dbReference>
<dbReference type="EMBL" id="FONW01000001">
    <property type="protein sequence ID" value="SFE56535.1"/>
    <property type="molecule type" value="Genomic_DNA"/>
</dbReference>
<dbReference type="PANTHER" id="PTHR48100">
    <property type="entry name" value="BROAD-SPECIFICITY PHOSPHATASE YOR283W-RELATED"/>
    <property type="match status" value="1"/>
</dbReference>
<evidence type="ECO:0000313" key="3">
    <source>
        <dbReference type="EMBL" id="SFE56535.1"/>
    </source>
</evidence>
<dbReference type="GO" id="GO:0005737">
    <property type="term" value="C:cytoplasm"/>
    <property type="evidence" value="ECO:0007669"/>
    <property type="project" value="TreeGrafter"/>
</dbReference>
<dbReference type="STRING" id="655355.SAMN05216283_101439"/>
<dbReference type="InterPro" id="IPR029033">
    <property type="entry name" value="His_PPase_superfam"/>
</dbReference>
<reference evidence="3 4" key="1">
    <citation type="submission" date="2016-10" db="EMBL/GenBank/DDBJ databases">
        <authorList>
            <person name="de Groot N.N."/>
        </authorList>
    </citation>
    <scope>NUCLEOTIDE SEQUENCE [LARGE SCALE GENOMIC DNA]</scope>
    <source>
        <strain evidence="3 4">CGMCC 1.9156</strain>
    </source>
</reference>
<dbReference type="EC" id="3.1.3.73" evidence="1"/>
<dbReference type="GO" id="GO:0043755">
    <property type="term" value="F:alpha-ribazole phosphatase activity"/>
    <property type="evidence" value="ECO:0007669"/>
    <property type="project" value="UniProtKB-UniRule"/>
</dbReference>
<organism evidence="3 4">
    <name type="scientific">Sunxiuqinia elliptica</name>
    <dbReference type="NCBI Taxonomy" id="655355"/>
    <lineage>
        <taxon>Bacteria</taxon>
        <taxon>Pseudomonadati</taxon>
        <taxon>Bacteroidota</taxon>
        <taxon>Bacteroidia</taxon>
        <taxon>Marinilabiliales</taxon>
        <taxon>Prolixibacteraceae</taxon>
        <taxon>Sunxiuqinia</taxon>
    </lineage>
</organism>
<gene>
    <name evidence="3" type="ORF">SAMN05216283_101439</name>
</gene>
<dbReference type="PANTHER" id="PTHR48100:SF1">
    <property type="entry name" value="HISTIDINE PHOSPHATASE FAMILY PROTEIN-RELATED"/>
    <property type="match status" value="1"/>
</dbReference>
<dbReference type="GO" id="GO:0009236">
    <property type="term" value="P:cobalamin biosynthetic process"/>
    <property type="evidence" value="ECO:0007669"/>
    <property type="project" value="UniProtKB-UniRule"/>
</dbReference>
<dbReference type="NCBIfam" id="TIGR03162">
    <property type="entry name" value="ribazole_cobC"/>
    <property type="match status" value="1"/>
</dbReference>
<sequence>MKLTAIRHTRVAVPAGVCYGQTDVSLAESYKEELEQVKSVVANYSFDAVFCSPLKRCQLLAQDLFVPENIQLDQRLMELNFGAWEMQDWETISRTAETQKWFDDFVEVRCADGESFRDQINRTALFLDELRKQPHQQVAVVTHGGILRALNCLLEGVAPHEAFQTKIDYGQVIDFTFDSSKLFQVSSCLNEFERD</sequence>
<dbReference type="Proteomes" id="UP000198964">
    <property type="component" value="Unassembled WGS sequence"/>
</dbReference>
<dbReference type="AlphaFoldDB" id="A0A1I2BK43"/>
<dbReference type="SUPFAM" id="SSF53254">
    <property type="entry name" value="Phosphoglycerate mutase-like"/>
    <property type="match status" value="1"/>
</dbReference>
<dbReference type="Pfam" id="PF00300">
    <property type="entry name" value="His_Phos_1"/>
    <property type="match status" value="1"/>
</dbReference>
<dbReference type="Gene3D" id="3.40.50.1240">
    <property type="entry name" value="Phosphoglycerate mutase-like"/>
    <property type="match status" value="1"/>
</dbReference>
<evidence type="ECO:0000313" key="4">
    <source>
        <dbReference type="Proteomes" id="UP000198964"/>
    </source>
</evidence>
<accession>A0A1I2BK43</accession>
<protein>
    <recommendedName>
        <fullName evidence="1">Alpha-ribazole phosphatase</fullName>
        <ecNumber evidence="1">3.1.3.73</ecNumber>
    </recommendedName>
</protein>
<dbReference type="InterPro" id="IPR050275">
    <property type="entry name" value="PGM_Phosphatase"/>
</dbReference>
<evidence type="ECO:0000256" key="2">
    <source>
        <dbReference type="PIRSR" id="PIRSR613078-3"/>
    </source>
</evidence>